<proteinExistence type="predicted"/>
<accession>A0A3N4HWW6</accession>
<evidence type="ECO:0000313" key="1">
    <source>
        <dbReference type="EMBL" id="RPA77687.1"/>
    </source>
</evidence>
<dbReference type="AlphaFoldDB" id="A0A3N4HWW6"/>
<organism evidence="1 2">
    <name type="scientific">Ascobolus immersus RN42</name>
    <dbReference type="NCBI Taxonomy" id="1160509"/>
    <lineage>
        <taxon>Eukaryota</taxon>
        <taxon>Fungi</taxon>
        <taxon>Dikarya</taxon>
        <taxon>Ascomycota</taxon>
        <taxon>Pezizomycotina</taxon>
        <taxon>Pezizomycetes</taxon>
        <taxon>Pezizales</taxon>
        <taxon>Ascobolaceae</taxon>
        <taxon>Ascobolus</taxon>
    </lineage>
</organism>
<protein>
    <submittedName>
        <fullName evidence="1">Uncharacterized protein</fullName>
    </submittedName>
</protein>
<name>A0A3N4HWW6_ASCIM</name>
<sequence>MIDKPPLSRIRRRPDIFHNCFAPSVHVVSKTSSQSVCHPTRAKSPKIPPKYCRRPSVTAGLGPPKVTLPYQIVLRRLMMPGHLCCRATGDLAGGKGSF</sequence>
<keyword evidence="2" id="KW-1185">Reference proteome</keyword>
<dbReference type="Proteomes" id="UP000275078">
    <property type="component" value="Unassembled WGS sequence"/>
</dbReference>
<evidence type="ECO:0000313" key="2">
    <source>
        <dbReference type="Proteomes" id="UP000275078"/>
    </source>
</evidence>
<gene>
    <name evidence="1" type="ORF">BJ508DRAFT_165045</name>
</gene>
<reference evidence="1 2" key="1">
    <citation type="journal article" date="2018" name="Nat. Ecol. Evol.">
        <title>Pezizomycetes genomes reveal the molecular basis of ectomycorrhizal truffle lifestyle.</title>
        <authorList>
            <person name="Murat C."/>
            <person name="Payen T."/>
            <person name="Noel B."/>
            <person name="Kuo A."/>
            <person name="Morin E."/>
            <person name="Chen J."/>
            <person name="Kohler A."/>
            <person name="Krizsan K."/>
            <person name="Balestrini R."/>
            <person name="Da Silva C."/>
            <person name="Montanini B."/>
            <person name="Hainaut M."/>
            <person name="Levati E."/>
            <person name="Barry K.W."/>
            <person name="Belfiori B."/>
            <person name="Cichocki N."/>
            <person name="Clum A."/>
            <person name="Dockter R.B."/>
            <person name="Fauchery L."/>
            <person name="Guy J."/>
            <person name="Iotti M."/>
            <person name="Le Tacon F."/>
            <person name="Lindquist E.A."/>
            <person name="Lipzen A."/>
            <person name="Malagnac F."/>
            <person name="Mello A."/>
            <person name="Molinier V."/>
            <person name="Miyauchi S."/>
            <person name="Poulain J."/>
            <person name="Riccioni C."/>
            <person name="Rubini A."/>
            <person name="Sitrit Y."/>
            <person name="Splivallo R."/>
            <person name="Traeger S."/>
            <person name="Wang M."/>
            <person name="Zifcakova L."/>
            <person name="Wipf D."/>
            <person name="Zambonelli A."/>
            <person name="Paolocci F."/>
            <person name="Nowrousian M."/>
            <person name="Ottonello S."/>
            <person name="Baldrian P."/>
            <person name="Spatafora J.W."/>
            <person name="Henrissat B."/>
            <person name="Nagy L.G."/>
            <person name="Aury J.M."/>
            <person name="Wincker P."/>
            <person name="Grigoriev I.V."/>
            <person name="Bonfante P."/>
            <person name="Martin F.M."/>
        </authorList>
    </citation>
    <scope>NUCLEOTIDE SEQUENCE [LARGE SCALE GENOMIC DNA]</scope>
    <source>
        <strain evidence="1 2">RN42</strain>
    </source>
</reference>
<dbReference type="EMBL" id="ML119722">
    <property type="protein sequence ID" value="RPA77687.1"/>
    <property type="molecule type" value="Genomic_DNA"/>
</dbReference>